<keyword evidence="6" id="KW-1133">Transmembrane helix</keyword>
<dbReference type="InterPro" id="IPR036510">
    <property type="entry name" value="Ribosomal_bS20_sf"/>
</dbReference>
<evidence type="ECO:0000256" key="5">
    <source>
        <dbReference type="ARBA" id="ARBA00023274"/>
    </source>
</evidence>
<dbReference type="Pfam" id="PF01649">
    <property type="entry name" value="Ribosomal_S20p"/>
    <property type="match status" value="1"/>
</dbReference>
<gene>
    <name evidence="7" type="ORF">LCGC14_1081070</name>
</gene>
<proteinExistence type="inferred from homology"/>
<keyword evidence="3" id="KW-0694">RNA-binding</keyword>
<evidence type="ECO:0000313" key="7">
    <source>
        <dbReference type="EMBL" id="KKN06056.1"/>
    </source>
</evidence>
<evidence type="ECO:0000256" key="6">
    <source>
        <dbReference type="SAM" id="Phobius"/>
    </source>
</evidence>
<name>A0A0F9PYD6_9ZZZZ</name>
<dbReference type="GO" id="GO:0015935">
    <property type="term" value="C:small ribosomal subunit"/>
    <property type="evidence" value="ECO:0007669"/>
    <property type="project" value="TreeGrafter"/>
</dbReference>
<feature type="transmembrane region" description="Helical" evidence="6">
    <location>
        <begin position="37"/>
        <end position="58"/>
    </location>
</feature>
<dbReference type="GO" id="GO:0006412">
    <property type="term" value="P:translation"/>
    <property type="evidence" value="ECO:0007669"/>
    <property type="project" value="InterPro"/>
</dbReference>
<dbReference type="GO" id="GO:0070181">
    <property type="term" value="F:small ribosomal subunit rRNA binding"/>
    <property type="evidence" value="ECO:0007669"/>
    <property type="project" value="TreeGrafter"/>
</dbReference>
<evidence type="ECO:0000256" key="4">
    <source>
        <dbReference type="ARBA" id="ARBA00022980"/>
    </source>
</evidence>
<evidence type="ECO:0000256" key="1">
    <source>
        <dbReference type="ARBA" id="ARBA00007634"/>
    </source>
</evidence>
<comment type="caution">
    <text evidence="7">The sequence shown here is derived from an EMBL/GenBank/DDBJ whole genome shotgun (WGS) entry which is preliminary data.</text>
</comment>
<dbReference type="EMBL" id="LAZR01004733">
    <property type="protein sequence ID" value="KKN06056.1"/>
    <property type="molecule type" value="Genomic_DNA"/>
</dbReference>
<accession>A0A0F9PYD6</accession>
<dbReference type="Gene3D" id="1.20.58.110">
    <property type="entry name" value="Ribosomal protein S20"/>
    <property type="match status" value="1"/>
</dbReference>
<dbReference type="SUPFAM" id="SSF46992">
    <property type="entry name" value="Ribosomal protein S20"/>
    <property type="match status" value="1"/>
</dbReference>
<keyword evidence="6" id="KW-0812">Transmembrane</keyword>
<dbReference type="InterPro" id="IPR002583">
    <property type="entry name" value="Ribosomal_bS20"/>
</dbReference>
<dbReference type="HAMAP" id="MF_00500">
    <property type="entry name" value="Ribosomal_bS20"/>
    <property type="match status" value="1"/>
</dbReference>
<feature type="transmembrane region" description="Helical" evidence="6">
    <location>
        <begin position="12"/>
        <end position="31"/>
    </location>
</feature>
<evidence type="ECO:0000256" key="2">
    <source>
        <dbReference type="ARBA" id="ARBA00022730"/>
    </source>
</evidence>
<dbReference type="PANTHER" id="PTHR33398:SF1">
    <property type="entry name" value="SMALL RIBOSOMAL SUBUNIT PROTEIN BS20C"/>
    <property type="match status" value="1"/>
</dbReference>
<comment type="similarity">
    <text evidence="1">Belongs to the bacterial ribosomal protein bS20 family.</text>
</comment>
<keyword evidence="6" id="KW-0472">Membrane</keyword>
<organism evidence="7">
    <name type="scientific">marine sediment metagenome</name>
    <dbReference type="NCBI Taxonomy" id="412755"/>
    <lineage>
        <taxon>unclassified sequences</taxon>
        <taxon>metagenomes</taxon>
        <taxon>ecological metagenomes</taxon>
    </lineage>
</organism>
<keyword evidence="5" id="KW-0687">Ribonucleoprotein</keyword>
<reference evidence="7" key="1">
    <citation type="journal article" date="2015" name="Nature">
        <title>Complex archaea that bridge the gap between prokaryotes and eukaryotes.</title>
        <authorList>
            <person name="Spang A."/>
            <person name="Saw J.H."/>
            <person name="Jorgensen S.L."/>
            <person name="Zaremba-Niedzwiedzka K."/>
            <person name="Martijn J."/>
            <person name="Lind A.E."/>
            <person name="van Eijk R."/>
            <person name="Schleper C."/>
            <person name="Guy L."/>
            <person name="Ettema T.J."/>
        </authorList>
    </citation>
    <scope>NUCLEOTIDE SEQUENCE</scope>
</reference>
<keyword evidence="2" id="KW-0699">rRNA-binding</keyword>
<dbReference type="PANTHER" id="PTHR33398">
    <property type="entry name" value="30S RIBOSOMAL PROTEIN S20"/>
    <property type="match status" value="1"/>
</dbReference>
<evidence type="ECO:0008006" key="8">
    <source>
        <dbReference type="Google" id="ProtNLM"/>
    </source>
</evidence>
<evidence type="ECO:0000256" key="3">
    <source>
        <dbReference type="ARBA" id="ARBA00022884"/>
    </source>
</evidence>
<dbReference type="NCBIfam" id="TIGR00029">
    <property type="entry name" value="S20"/>
    <property type="match status" value="1"/>
</dbReference>
<sequence length="180" mass="21134">MHKKWGQAPFYAGPISCVSFFSFSLFLTLLPEKVACPLFWSFFGRIFETFCLINHFVFHHEKEILSFLEVDFGIEISYHTIFKKERKMAIHRSAIQQWKRSLRRNAINKRNKSALRSQIKRLNEAINKKDQETARKLLPPTFSLIDKSIKKGTIHENKGNRHKSRLSQQVEMINPSVPSK</sequence>
<dbReference type="AlphaFoldDB" id="A0A0F9PYD6"/>
<protein>
    <recommendedName>
        <fullName evidence="8">30S ribosomal protein S20</fullName>
    </recommendedName>
</protein>
<dbReference type="GO" id="GO:0003735">
    <property type="term" value="F:structural constituent of ribosome"/>
    <property type="evidence" value="ECO:0007669"/>
    <property type="project" value="InterPro"/>
</dbReference>
<keyword evidence="4" id="KW-0689">Ribosomal protein</keyword>